<dbReference type="Proteomes" id="UP000005156">
    <property type="component" value="Unassembled WGS sequence"/>
</dbReference>
<protein>
    <submittedName>
        <fullName evidence="1">Uncharacterized protein</fullName>
    </submittedName>
</protein>
<gene>
    <name evidence="1" type="ORF">HMPREF9439_01620</name>
</gene>
<proteinExistence type="predicted"/>
<dbReference type="AlphaFoldDB" id="F3QL03"/>
<name>F3QL03_9BURK</name>
<sequence>MKPSQNALRGVFHLASNSVIGNQQESKLFDNMDASSFRSTGIKMTIDNPDDFCSFKGKDIDFEDEKYDPFPVYRFKPVAMNMLKHCIVPSRLDNLVANLEYIGSRKMANVEELELAESTLSFFTNEFPRYWLKKGSEALLTSVPEILVSMQDPKPVGGESPLSIPFLTESIRGDEGKVAILVAPQCFEKNPDFPDKQMLN</sequence>
<evidence type="ECO:0000313" key="2">
    <source>
        <dbReference type="Proteomes" id="UP000005156"/>
    </source>
</evidence>
<organism evidence="1 2">
    <name type="scientific">Parasutterella excrementihominis YIT 11859</name>
    <dbReference type="NCBI Taxonomy" id="762966"/>
    <lineage>
        <taxon>Bacteria</taxon>
        <taxon>Pseudomonadati</taxon>
        <taxon>Pseudomonadota</taxon>
        <taxon>Betaproteobacteria</taxon>
        <taxon>Burkholderiales</taxon>
        <taxon>Sutterellaceae</taxon>
        <taxon>Parasutterella</taxon>
    </lineage>
</organism>
<dbReference type="EMBL" id="AFBP01000048">
    <property type="protein sequence ID" value="EGG53985.1"/>
    <property type="molecule type" value="Genomic_DNA"/>
</dbReference>
<dbReference type="eggNOG" id="ENOG5033RTM">
    <property type="taxonomic scope" value="Bacteria"/>
</dbReference>
<dbReference type="HOGENOM" id="CLU_1575521_0_0_4"/>
<keyword evidence="2" id="KW-1185">Reference proteome</keyword>
<evidence type="ECO:0000313" key="1">
    <source>
        <dbReference type="EMBL" id="EGG53985.1"/>
    </source>
</evidence>
<accession>F3QL03</accession>
<reference evidence="1 2" key="1">
    <citation type="submission" date="2011-02" db="EMBL/GenBank/DDBJ databases">
        <authorList>
            <person name="Weinstock G."/>
            <person name="Sodergren E."/>
            <person name="Clifton S."/>
            <person name="Fulton L."/>
            <person name="Fulton B."/>
            <person name="Courtney L."/>
            <person name="Fronick C."/>
            <person name="Harrison M."/>
            <person name="Strong C."/>
            <person name="Farmer C."/>
            <person name="Delahaunty K."/>
            <person name="Markovic C."/>
            <person name="Hall O."/>
            <person name="Minx P."/>
            <person name="Tomlinson C."/>
            <person name="Mitreva M."/>
            <person name="Hou S."/>
            <person name="Chen J."/>
            <person name="Wollam A."/>
            <person name="Pepin K.H."/>
            <person name="Johnson M."/>
            <person name="Bhonagiri V."/>
            <person name="Zhang X."/>
            <person name="Suruliraj S."/>
            <person name="Warren W."/>
            <person name="Chinwalla A."/>
            <person name="Mardis E.R."/>
            <person name="Wilson R.K."/>
        </authorList>
    </citation>
    <scope>NUCLEOTIDE SEQUENCE [LARGE SCALE GENOMIC DNA]</scope>
    <source>
        <strain evidence="1 2">YIT 11859</strain>
    </source>
</reference>
<comment type="caution">
    <text evidence="1">The sequence shown here is derived from an EMBL/GenBank/DDBJ whole genome shotgun (WGS) entry which is preliminary data.</text>
</comment>